<dbReference type="AlphaFoldDB" id="A0A6M3ZTR4"/>
<evidence type="ECO:0008006" key="4">
    <source>
        <dbReference type="Google" id="ProtNLM"/>
    </source>
</evidence>
<organism evidence="2 3">
    <name type="scientific">Herbaspirillum rubrisubalbicans Os34</name>
    <dbReference type="NCBI Taxonomy" id="1235827"/>
    <lineage>
        <taxon>Bacteria</taxon>
        <taxon>Pseudomonadati</taxon>
        <taxon>Pseudomonadota</taxon>
        <taxon>Betaproteobacteria</taxon>
        <taxon>Burkholderiales</taxon>
        <taxon>Oxalobacteraceae</taxon>
        <taxon>Herbaspirillum</taxon>
    </lineage>
</organism>
<keyword evidence="1" id="KW-0472">Membrane</keyword>
<dbReference type="EMBL" id="CP008956">
    <property type="protein sequence ID" value="QJQ01947.1"/>
    <property type="molecule type" value="Genomic_DNA"/>
</dbReference>
<keyword evidence="1" id="KW-0812">Transmembrane</keyword>
<name>A0A6M3ZTR4_9BURK</name>
<feature type="transmembrane region" description="Helical" evidence="1">
    <location>
        <begin position="12"/>
        <end position="30"/>
    </location>
</feature>
<dbReference type="PROSITE" id="PS51257">
    <property type="entry name" value="PROKAR_LIPOPROTEIN"/>
    <property type="match status" value="1"/>
</dbReference>
<dbReference type="Proteomes" id="UP000501648">
    <property type="component" value="Chromosome"/>
</dbReference>
<accession>A0A6M3ZTR4</accession>
<evidence type="ECO:0000313" key="3">
    <source>
        <dbReference type="Proteomes" id="UP000501648"/>
    </source>
</evidence>
<sequence length="94" mass="10859">MSSNDRTVSSHFPWLLLVSLMISACTAPNFRFRDTAQGLSEIVQEVGKERCDGKIDYADYRDCNRTVNTKYETWGAERKRQQERDAFKIPPVGR</sequence>
<evidence type="ECO:0000313" key="2">
    <source>
        <dbReference type="EMBL" id="QJQ01947.1"/>
    </source>
</evidence>
<keyword evidence="1" id="KW-1133">Transmembrane helix</keyword>
<proteinExistence type="predicted"/>
<dbReference type="RefSeq" id="WP_017451677.1">
    <property type="nucleotide sequence ID" value="NZ_CP008956.1"/>
</dbReference>
<evidence type="ECO:0000256" key="1">
    <source>
        <dbReference type="SAM" id="Phobius"/>
    </source>
</evidence>
<gene>
    <name evidence="2" type="ORF">C798_17420</name>
</gene>
<reference evidence="2 3" key="1">
    <citation type="journal article" date="2012" name="J. Bacteriol.">
        <title>Genome sequence of the pathogenic Herbaspirillum seropedicae strain Os34, isolated from rice roots.</title>
        <authorList>
            <person name="Ye W."/>
            <person name="Ye S."/>
            <person name="Liu J."/>
            <person name="Chang S."/>
            <person name="Chen M."/>
            <person name="Zhu B."/>
            <person name="Guo L."/>
            <person name="An Q."/>
        </authorList>
    </citation>
    <scope>NUCLEOTIDE SEQUENCE [LARGE SCALE GENOMIC DNA]</scope>
    <source>
        <strain evidence="2 3">Os34</strain>
    </source>
</reference>
<protein>
    <recommendedName>
        <fullName evidence="4">Lipoprotein</fullName>
    </recommendedName>
</protein>